<evidence type="ECO:0000256" key="1">
    <source>
        <dbReference type="SAM" id="Phobius"/>
    </source>
</evidence>
<keyword evidence="1" id="KW-1133">Transmembrane helix</keyword>
<dbReference type="Gene3D" id="2.60.40.1630">
    <property type="entry name" value="bacillus anthracis domain"/>
    <property type="match status" value="1"/>
</dbReference>
<organism evidence="2 3">
    <name type="scientific">Candidatus Flavonifractor merdipullorum</name>
    <dbReference type="NCBI Taxonomy" id="2838590"/>
    <lineage>
        <taxon>Bacteria</taxon>
        <taxon>Bacillati</taxon>
        <taxon>Bacillota</taxon>
        <taxon>Clostridia</taxon>
        <taxon>Eubacteriales</taxon>
        <taxon>Oscillospiraceae</taxon>
        <taxon>Flavonifractor</taxon>
    </lineage>
</organism>
<proteinExistence type="predicted"/>
<dbReference type="AlphaFoldDB" id="A0A9D1RU16"/>
<keyword evidence="1" id="KW-0812">Transmembrane</keyword>
<comment type="caution">
    <text evidence="2">The sequence shown here is derived from an EMBL/GenBank/DDBJ whole genome shotgun (WGS) entry which is preliminary data.</text>
</comment>
<dbReference type="Proteomes" id="UP000824192">
    <property type="component" value="Unassembled WGS sequence"/>
</dbReference>
<name>A0A9D1RU16_9FIRM</name>
<sequence length="336" mass="36044">MKAYRDRMDQLHFTKEQKTQLVDRLMEAAEQPVSRRNRGRLRRMVTVGVAAALVLAVGAGATVVLTPAGEVFSSILGGAPAQTEIIDRIGRPIGASDTQNGVTITADAIVGDTYSYAIVYSIAREDGQPLADDLTANELGYLPLLFQDSGTDVGHMGGMHGSSYFYDADPSDNSIQFVEMMTADSPIQTGTARASFTNLQLTDESYANSTILAEGTWNLKFDFAFEDAMVHLDAGQTLLFNGTEAVLDDVQLSPLSFQISYTVQTPNAANYNEYLNTLPVTLQLKDGSTVDLTLSGGGVHDNGNTVVCQKSDIFSQILPLDEIASITVGDVTLPVA</sequence>
<keyword evidence="1" id="KW-0472">Membrane</keyword>
<evidence type="ECO:0000313" key="2">
    <source>
        <dbReference type="EMBL" id="HIW93722.1"/>
    </source>
</evidence>
<gene>
    <name evidence="2" type="ORF">H9868_04190</name>
</gene>
<dbReference type="EMBL" id="DXGA01000089">
    <property type="protein sequence ID" value="HIW93722.1"/>
    <property type="molecule type" value="Genomic_DNA"/>
</dbReference>
<reference evidence="2" key="2">
    <citation type="submission" date="2021-04" db="EMBL/GenBank/DDBJ databases">
        <authorList>
            <person name="Gilroy R."/>
        </authorList>
    </citation>
    <scope>NUCLEOTIDE SEQUENCE</scope>
    <source>
        <strain evidence="2">ChiGjej6B6-1540</strain>
    </source>
</reference>
<accession>A0A9D1RU16</accession>
<evidence type="ECO:0000313" key="3">
    <source>
        <dbReference type="Proteomes" id="UP000824192"/>
    </source>
</evidence>
<protein>
    <submittedName>
        <fullName evidence="2">DUF4179 domain-containing protein</fullName>
    </submittedName>
</protein>
<reference evidence="2" key="1">
    <citation type="journal article" date="2021" name="PeerJ">
        <title>Extensive microbial diversity within the chicken gut microbiome revealed by metagenomics and culture.</title>
        <authorList>
            <person name="Gilroy R."/>
            <person name="Ravi A."/>
            <person name="Getino M."/>
            <person name="Pursley I."/>
            <person name="Horton D.L."/>
            <person name="Alikhan N.F."/>
            <person name="Baker D."/>
            <person name="Gharbi K."/>
            <person name="Hall N."/>
            <person name="Watson M."/>
            <person name="Adriaenssens E.M."/>
            <person name="Foster-Nyarko E."/>
            <person name="Jarju S."/>
            <person name="Secka A."/>
            <person name="Antonio M."/>
            <person name="Oren A."/>
            <person name="Chaudhuri R.R."/>
            <person name="La Ragione R."/>
            <person name="Hildebrand F."/>
            <person name="Pallen M.J."/>
        </authorList>
    </citation>
    <scope>NUCLEOTIDE SEQUENCE</scope>
    <source>
        <strain evidence="2">ChiGjej6B6-1540</strain>
    </source>
</reference>
<feature type="transmembrane region" description="Helical" evidence="1">
    <location>
        <begin position="44"/>
        <end position="65"/>
    </location>
</feature>